<proteinExistence type="predicted"/>
<name>A0AAV0AKK4_PHAPC</name>
<gene>
    <name evidence="1" type="ORF">PPACK8108_LOCUS2553</name>
</gene>
<dbReference type="AlphaFoldDB" id="A0AAV0AKK4"/>
<feature type="non-terminal residue" evidence="1">
    <location>
        <position position="90"/>
    </location>
</feature>
<keyword evidence="2" id="KW-1185">Reference proteome</keyword>
<evidence type="ECO:0000313" key="1">
    <source>
        <dbReference type="EMBL" id="CAH7668079.1"/>
    </source>
</evidence>
<accession>A0AAV0AKK4</accession>
<dbReference type="Proteomes" id="UP001153365">
    <property type="component" value="Unassembled WGS sequence"/>
</dbReference>
<organism evidence="1 2">
    <name type="scientific">Phakopsora pachyrhizi</name>
    <name type="common">Asian soybean rust disease fungus</name>
    <dbReference type="NCBI Taxonomy" id="170000"/>
    <lineage>
        <taxon>Eukaryota</taxon>
        <taxon>Fungi</taxon>
        <taxon>Dikarya</taxon>
        <taxon>Basidiomycota</taxon>
        <taxon>Pucciniomycotina</taxon>
        <taxon>Pucciniomycetes</taxon>
        <taxon>Pucciniales</taxon>
        <taxon>Phakopsoraceae</taxon>
        <taxon>Phakopsora</taxon>
    </lineage>
</organism>
<protein>
    <submittedName>
        <fullName evidence="1">Uncharacterized protein</fullName>
    </submittedName>
</protein>
<comment type="caution">
    <text evidence="1">The sequence shown here is derived from an EMBL/GenBank/DDBJ whole genome shotgun (WGS) entry which is preliminary data.</text>
</comment>
<sequence>MNNQEKALEDTDLSASNPKITCFSGQHLSFFCLWCQAFRLKKGMSGDGAHIWFRKQTRLFKDSPKQIMKLNKDPVGRLLLKSWKGIGFEL</sequence>
<dbReference type="EMBL" id="CALTRL010000436">
    <property type="protein sequence ID" value="CAH7668079.1"/>
    <property type="molecule type" value="Genomic_DNA"/>
</dbReference>
<evidence type="ECO:0000313" key="2">
    <source>
        <dbReference type="Proteomes" id="UP001153365"/>
    </source>
</evidence>
<reference evidence="1" key="1">
    <citation type="submission" date="2022-06" db="EMBL/GenBank/DDBJ databases">
        <authorList>
            <consortium name="SYNGENTA / RWTH Aachen University"/>
        </authorList>
    </citation>
    <scope>NUCLEOTIDE SEQUENCE</scope>
</reference>